<evidence type="ECO:0000313" key="16">
    <source>
        <dbReference type="EnsemblPlants" id="KEH28769"/>
    </source>
</evidence>
<evidence type="ECO:0000256" key="2">
    <source>
        <dbReference type="ARBA" id="ARBA00004496"/>
    </source>
</evidence>
<feature type="region of interest" description="Disordered" evidence="13">
    <location>
        <begin position="409"/>
        <end position="455"/>
    </location>
</feature>
<feature type="compositionally biased region" description="Acidic residues" evidence="13">
    <location>
        <begin position="1"/>
        <end position="17"/>
    </location>
</feature>
<proteinExistence type="inferred from homology"/>
<dbReference type="GO" id="GO:0051028">
    <property type="term" value="P:mRNA transport"/>
    <property type="evidence" value="ECO:0007669"/>
    <property type="project" value="UniProtKB-KW"/>
</dbReference>
<evidence type="ECO:0000256" key="5">
    <source>
        <dbReference type="ARBA" id="ARBA00022490"/>
    </source>
</evidence>
<dbReference type="OrthoDB" id="660348at2759"/>
<evidence type="ECO:0000256" key="9">
    <source>
        <dbReference type="ARBA" id="ARBA00022884"/>
    </source>
</evidence>
<evidence type="ECO:0000256" key="12">
    <source>
        <dbReference type="ARBA" id="ARBA00023242"/>
    </source>
</evidence>
<dbReference type="GO" id="GO:0008380">
    <property type="term" value="P:RNA splicing"/>
    <property type="evidence" value="ECO:0007669"/>
    <property type="project" value="UniProtKB-KW"/>
</dbReference>
<feature type="domain" description="Btz" evidence="14">
    <location>
        <begin position="119"/>
        <end position="218"/>
    </location>
</feature>
<dbReference type="STRING" id="3880.A0A072UG99"/>
<keyword evidence="7" id="KW-0509">mRNA transport</keyword>
<comment type="subcellular location">
    <subcellularLocation>
        <location evidence="2">Cytoplasm</location>
    </subcellularLocation>
    <subcellularLocation>
        <location evidence="1">Nucleus</location>
    </subcellularLocation>
</comment>
<feature type="compositionally biased region" description="Gly residues" evidence="13">
    <location>
        <begin position="526"/>
        <end position="538"/>
    </location>
</feature>
<dbReference type="InterPro" id="IPR044796">
    <property type="entry name" value="MLN51_plant"/>
</dbReference>
<feature type="region of interest" description="Disordered" evidence="13">
    <location>
        <begin position="159"/>
        <end position="322"/>
    </location>
</feature>
<keyword evidence="4" id="KW-0813">Transport</keyword>
<dbReference type="Proteomes" id="UP000002051">
    <property type="component" value="Chromosome 4"/>
</dbReference>
<dbReference type="GO" id="GO:0006417">
    <property type="term" value="P:regulation of translation"/>
    <property type="evidence" value="ECO:0007669"/>
    <property type="project" value="UniProtKB-KW"/>
</dbReference>
<evidence type="ECO:0000313" key="15">
    <source>
        <dbReference type="EMBL" id="KEH28769.1"/>
    </source>
</evidence>
<keyword evidence="8" id="KW-0810">Translation regulation</keyword>
<feature type="region of interest" description="Disordered" evidence="13">
    <location>
        <begin position="1"/>
        <end position="144"/>
    </location>
</feature>
<evidence type="ECO:0000256" key="10">
    <source>
        <dbReference type="ARBA" id="ARBA00023161"/>
    </source>
</evidence>
<feature type="compositionally biased region" description="Basic residues" evidence="13">
    <location>
        <begin position="212"/>
        <end position="229"/>
    </location>
</feature>
<dbReference type="EMBL" id="CM001220">
    <property type="protein sequence ID" value="KEH28769.1"/>
    <property type="molecule type" value="Genomic_DNA"/>
</dbReference>
<keyword evidence="17" id="KW-1185">Reference proteome</keyword>
<evidence type="ECO:0000256" key="8">
    <source>
        <dbReference type="ARBA" id="ARBA00022845"/>
    </source>
</evidence>
<evidence type="ECO:0000256" key="13">
    <source>
        <dbReference type="SAM" id="MobiDB-lite"/>
    </source>
</evidence>
<keyword evidence="11" id="KW-0508">mRNA splicing</keyword>
<sequence length="748" mass="82311">MANSVAEDDVDYESDPEEAQRSLLTMRRREASDDEEEEERGVGERDDDDSVKSEDLRVRVRSDDSDGEGGVADYDEDDEEVEEEEEYEEEEYEEGVEEEVYEEKGEGGVDGSVIVVKESEGGVVPSLEEEDSGEVNLEEKKENEPFAVPTAGAFYMHDDRFRDNSNARQRRMHGGRRLWESKDDKKWGHDKFEEISVQDRRYDERRPSRGNFRGRGRTRGTGRGGHVRGNRREYNDREYNNREYNNREYNEGSNQNQVPKVVVKGRGPRRYEPTNRRNGPAPQVQNKQSRKSQDKTSLAISERNSMPSSNAESDPVPAKKTSHVASNLNYASPPFYPSGSSNKDINLPQKRDVQIGSTSRNIHPVMDEGFPVQNNTIHRGKNVVDSISMDKLYIDQSVGPSVGKPLNNVHLAPPGSSGVHVSQSPFPRPAGPGRGAPIPLQMNYQPVPSHTQVNKVSPTQLQAIQRSSAPGRTLTSVQATAAQMGHRPGSGSQSSSPPKRSASINSLDSGETDAASESGKAKGALVGKGKGAPQGPGRGPFVYGGAQVMGAAGNMGISQGDPNFPTFLPVMQFGGQHPGGMGVPAVGMAFPGYVANPQLGLGKSEMTWLPVLAGAAGALGAQYCSPYLAVDGAYGRQPGQTSAIDNSSKENVNKANNELKPPQKTELVNDEYGQRQNKPRRQVGLQNHLYCYRHDCIFLKSFQLMLVMLFMQIFGDEFWPYSRPFVLQLLIWSTLGCNKFQDILVSAV</sequence>
<dbReference type="GO" id="GO:0000184">
    <property type="term" value="P:nuclear-transcribed mRNA catabolic process, nonsense-mediated decay"/>
    <property type="evidence" value="ECO:0007669"/>
    <property type="project" value="UniProtKB-KW"/>
</dbReference>
<keyword evidence="10" id="KW-0866">Nonsense-mediated mRNA decay</keyword>
<feature type="compositionally biased region" description="Polar residues" evidence="13">
    <location>
        <begin position="467"/>
        <end position="481"/>
    </location>
</feature>
<keyword evidence="9" id="KW-0694">RNA-binding</keyword>
<keyword evidence="5" id="KW-0963">Cytoplasm</keyword>
<comment type="similarity">
    <text evidence="3">Belongs to the CASC3 family.</text>
</comment>
<protein>
    <submittedName>
        <fullName evidence="15">CASC3/barentsz eIF4AIII-binding protein</fullName>
    </submittedName>
</protein>
<feature type="compositionally biased region" description="Polar residues" evidence="13">
    <location>
        <begin position="295"/>
        <end position="312"/>
    </location>
</feature>
<feature type="compositionally biased region" description="Acidic residues" evidence="13">
    <location>
        <begin position="73"/>
        <end position="101"/>
    </location>
</feature>
<feature type="region of interest" description="Disordered" evidence="13">
    <location>
        <begin position="467"/>
        <end position="539"/>
    </location>
</feature>
<gene>
    <name evidence="16" type="primary">25491383</name>
    <name evidence="15" type="ordered locus">MTR_4g011920</name>
</gene>
<reference evidence="16" key="3">
    <citation type="submission" date="2015-04" db="UniProtKB">
        <authorList>
            <consortium name="EnsemblPlants"/>
        </authorList>
    </citation>
    <scope>IDENTIFICATION</scope>
    <source>
        <strain evidence="16">cv. Jemalong A17</strain>
    </source>
</reference>
<evidence type="ECO:0000256" key="1">
    <source>
        <dbReference type="ARBA" id="ARBA00004123"/>
    </source>
</evidence>
<organism evidence="15 17">
    <name type="scientific">Medicago truncatula</name>
    <name type="common">Barrel medic</name>
    <name type="synonym">Medicago tribuloides</name>
    <dbReference type="NCBI Taxonomy" id="3880"/>
    <lineage>
        <taxon>Eukaryota</taxon>
        <taxon>Viridiplantae</taxon>
        <taxon>Streptophyta</taxon>
        <taxon>Embryophyta</taxon>
        <taxon>Tracheophyta</taxon>
        <taxon>Spermatophyta</taxon>
        <taxon>Magnoliopsida</taxon>
        <taxon>eudicotyledons</taxon>
        <taxon>Gunneridae</taxon>
        <taxon>Pentapetalae</taxon>
        <taxon>rosids</taxon>
        <taxon>fabids</taxon>
        <taxon>Fabales</taxon>
        <taxon>Fabaceae</taxon>
        <taxon>Papilionoideae</taxon>
        <taxon>50 kb inversion clade</taxon>
        <taxon>NPAAA clade</taxon>
        <taxon>Hologalegina</taxon>
        <taxon>IRL clade</taxon>
        <taxon>Trifolieae</taxon>
        <taxon>Medicago</taxon>
    </lineage>
</organism>
<dbReference type="AlphaFoldDB" id="A0A072UG99"/>
<evidence type="ECO:0000259" key="14">
    <source>
        <dbReference type="SMART" id="SM01044"/>
    </source>
</evidence>
<evidence type="ECO:0000256" key="3">
    <source>
        <dbReference type="ARBA" id="ARBA00009548"/>
    </source>
</evidence>
<evidence type="ECO:0000313" key="17">
    <source>
        <dbReference type="Proteomes" id="UP000002051"/>
    </source>
</evidence>
<dbReference type="SMART" id="SM01044">
    <property type="entry name" value="Btz"/>
    <property type="match status" value="1"/>
</dbReference>
<evidence type="ECO:0000256" key="4">
    <source>
        <dbReference type="ARBA" id="ARBA00022448"/>
    </source>
</evidence>
<dbReference type="PANTHER" id="PTHR46837:SF5">
    <property type="entry name" value="PROTEIN MLN51 HOMOLOG"/>
    <property type="match status" value="1"/>
</dbReference>
<dbReference type="PANTHER" id="PTHR46837">
    <property type="entry name" value="PROTEIN MLN51 HOMOLOG"/>
    <property type="match status" value="1"/>
</dbReference>
<keyword evidence="6" id="KW-0507">mRNA processing</keyword>
<evidence type="ECO:0000256" key="11">
    <source>
        <dbReference type="ARBA" id="ARBA00023187"/>
    </source>
</evidence>
<accession>A0A072UG99</accession>
<feature type="compositionally biased region" description="Polar residues" evidence="13">
    <location>
        <begin position="442"/>
        <end position="455"/>
    </location>
</feature>
<dbReference type="EnsemblPlants" id="KEH28769">
    <property type="protein sequence ID" value="KEH28769"/>
    <property type="gene ID" value="MTR_4g011920"/>
</dbReference>
<evidence type="ECO:0000256" key="7">
    <source>
        <dbReference type="ARBA" id="ARBA00022816"/>
    </source>
</evidence>
<reference evidence="15 17" key="1">
    <citation type="journal article" date="2011" name="Nature">
        <title>The Medicago genome provides insight into the evolution of rhizobial symbioses.</title>
        <authorList>
            <person name="Young N.D."/>
            <person name="Debelle F."/>
            <person name="Oldroyd G.E."/>
            <person name="Geurts R."/>
            <person name="Cannon S.B."/>
            <person name="Udvardi M.K."/>
            <person name="Benedito V.A."/>
            <person name="Mayer K.F."/>
            <person name="Gouzy J."/>
            <person name="Schoof H."/>
            <person name="Van de Peer Y."/>
            <person name="Proost S."/>
            <person name="Cook D.R."/>
            <person name="Meyers B.C."/>
            <person name="Spannagl M."/>
            <person name="Cheung F."/>
            <person name="De Mita S."/>
            <person name="Krishnakumar V."/>
            <person name="Gundlach H."/>
            <person name="Zhou S."/>
            <person name="Mudge J."/>
            <person name="Bharti A.K."/>
            <person name="Murray J.D."/>
            <person name="Naoumkina M.A."/>
            <person name="Rosen B."/>
            <person name="Silverstein K.A."/>
            <person name="Tang H."/>
            <person name="Rombauts S."/>
            <person name="Zhao P.X."/>
            <person name="Zhou P."/>
            <person name="Barbe V."/>
            <person name="Bardou P."/>
            <person name="Bechner M."/>
            <person name="Bellec A."/>
            <person name="Berger A."/>
            <person name="Berges H."/>
            <person name="Bidwell S."/>
            <person name="Bisseling T."/>
            <person name="Choisne N."/>
            <person name="Couloux A."/>
            <person name="Denny R."/>
            <person name="Deshpande S."/>
            <person name="Dai X."/>
            <person name="Doyle J.J."/>
            <person name="Dudez A.M."/>
            <person name="Farmer A.D."/>
            <person name="Fouteau S."/>
            <person name="Franken C."/>
            <person name="Gibelin C."/>
            <person name="Gish J."/>
            <person name="Goldstein S."/>
            <person name="Gonzalez A.J."/>
            <person name="Green P.J."/>
            <person name="Hallab A."/>
            <person name="Hartog M."/>
            <person name="Hua A."/>
            <person name="Humphray S.J."/>
            <person name="Jeong D.H."/>
            <person name="Jing Y."/>
            <person name="Jocker A."/>
            <person name="Kenton S.M."/>
            <person name="Kim D.J."/>
            <person name="Klee K."/>
            <person name="Lai H."/>
            <person name="Lang C."/>
            <person name="Lin S."/>
            <person name="Macmil S.L."/>
            <person name="Magdelenat G."/>
            <person name="Matthews L."/>
            <person name="McCorrison J."/>
            <person name="Monaghan E.L."/>
            <person name="Mun J.H."/>
            <person name="Najar F.Z."/>
            <person name="Nicholson C."/>
            <person name="Noirot C."/>
            <person name="O'Bleness M."/>
            <person name="Paule C.R."/>
            <person name="Poulain J."/>
            <person name="Prion F."/>
            <person name="Qin B."/>
            <person name="Qu C."/>
            <person name="Retzel E.F."/>
            <person name="Riddle C."/>
            <person name="Sallet E."/>
            <person name="Samain S."/>
            <person name="Samson N."/>
            <person name="Sanders I."/>
            <person name="Saurat O."/>
            <person name="Scarpelli C."/>
            <person name="Schiex T."/>
            <person name="Segurens B."/>
            <person name="Severin A.J."/>
            <person name="Sherrier D.J."/>
            <person name="Shi R."/>
            <person name="Sims S."/>
            <person name="Singer S.R."/>
            <person name="Sinharoy S."/>
            <person name="Sterck L."/>
            <person name="Viollet A."/>
            <person name="Wang B.B."/>
            <person name="Wang K."/>
            <person name="Wang M."/>
            <person name="Wang X."/>
            <person name="Warfsmann J."/>
            <person name="Weissenbach J."/>
            <person name="White D.D."/>
            <person name="White J.D."/>
            <person name="Wiley G.B."/>
            <person name="Wincker P."/>
            <person name="Xing Y."/>
            <person name="Yang L."/>
            <person name="Yao Z."/>
            <person name="Ying F."/>
            <person name="Zhai J."/>
            <person name="Zhou L."/>
            <person name="Zuber A."/>
            <person name="Denarie J."/>
            <person name="Dixon R.A."/>
            <person name="May G.D."/>
            <person name="Schwartz D.C."/>
            <person name="Rogers J."/>
            <person name="Quetier F."/>
            <person name="Town C.D."/>
            <person name="Roe B.A."/>
        </authorList>
    </citation>
    <scope>NUCLEOTIDE SEQUENCE [LARGE SCALE GENOMIC DNA]</scope>
    <source>
        <strain evidence="15">A17</strain>
        <strain evidence="16 17">cv. Jemalong A17</strain>
    </source>
</reference>
<dbReference type="Pfam" id="PF09405">
    <property type="entry name" value="Btz"/>
    <property type="match status" value="1"/>
</dbReference>
<dbReference type="InterPro" id="IPR018545">
    <property type="entry name" value="Btz_dom"/>
</dbReference>
<reference evidence="15 17" key="2">
    <citation type="journal article" date="2014" name="BMC Genomics">
        <title>An improved genome release (version Mt4.0) for the model legume Medicago truncatula.</title>
        <authorList>
            <person name="Tang H."/>
            <person name="Krishnakumar V."/>
            <person name="Bidwell S."/>
            <person name="Rosen B."/>
            <person name="Chan A."/>
            <person name="Zhou S."/>
            <person name="Gentzbittel L."/>
            <person name="Childs K.L."/>
            <person name="Yandell M."/>
            <person name="Gundlach H."/>
            <person name="Mayer K.F."/>
            <person name="Schwartz D.C."/>
            <person name="Town C.D."/>
        </authorList>
    </citation>
    <scope>GENOME REANNOTATION</scope>
    <source>
        <strain evidence="15">A17</strain>
        <strain evidence="16 17">cv. Jemalong A17</strain>
    </source>
</reference>
<dbReference type="GO" id="GO:0003729">
    <property type="term" value="F:mRNA binding"/>
    <property type="evidence" value="ECO:0000318"/>
    <property type="project" value="GO_Central"/>
</dbReference>
<dbReference type="GO" id="GO:0035145">
    <property type="term" value="C:exon-exon junction complex"/>
    <property type="evidence" value="ECO:0007669"/>
    <property type="project" value="InterPro"/>
</dbReference>
<dbReference type="GO" id="GO:0006397">
    <property type="term" value="P:mRNA processing"/>
    <property type="evidence" value="ECO:0007669"/>
    <property type="project" value="UniProtKB-KW"/>
</dbReference>
<dbReference type="GO" id="GO:0005737">
    <property type="term" value="C:cytoplasm"/>
    <property type="evidence" value="ECO:0007669"/>
    <property type="project" value="UniProtKB-SubCell"/>
</dbReference>
<feature type="compositionally biased region" description="Basic and acidic residues" evidence="13">
    <location>
        <begin position="40"/>
        <end position="64"/>
    </location>
</feature>
<feature type="compositionally biased region" description="Basic and acidic residues" evidence="13">
    <location>
        <begin position="230"/>
        <end position="250"/>
    </location>
</feature>
<keyword evidence="12" id="KW-0539">Nucleus</keyword>
<feature type="compositionally biased region" description="Low complexity" evidence="13">
    <location>
        <begin position="489"/>
        <end position="506"/>
    </location>
</feature>
<evidence type="ECO:0000256" key="6">
    <source>
        <dbReference type="ARBA" id="ARBA00022664"/>
    </source>
</evidence>
<dbReference type="HOGENOM" id="CLU_016753_1_0_1"/>
<name>A0A072UG99_MEDTR</name>
<feature type="compositionally biased region" description="Basic and acidic residues" evidence="13">
    <location>
        <begin position="177"/>
        <end position="207"/>
    </location>
</feature>